<feature type="region of interest" description="Disordered" evidence="7">
    <location>
        <begin position="196"/>
        <end position="227"/>
    </location>
</feature>
<sequence>MSDNKLNLDQNIPKKNQSNETISSEAATKEWRQPYPGPADRNFNFRKLLDNSPDGIGAAKDKENFNVAVIGMGAAGLTAAHELARSGLENIDMFEASGRYGGRLWTKTLADYHDAKQYTVMDFGAMRMPPFIPAQNEKYKAGTAQRQGQVWKQGNSVLAYLLERFAIRTSEFPNPGSKHCKSGIYYHEGTFQPVDSKLEKEKSSNKKVEHKDDQDDDDDEVKTTNKNKDYAKYNDEKSAKGQMLIWNKDEDLPPNKELQEVDKKWTVFSTRMKDYIKKYYDSEEWPEFWKNIVRNYYNKTFRQVVRMKFNDNHDDNLMGDFGGVGLSEEEARILFVIGCGDGGWGAFYNVSFLFVYRTLLHGYADDHQVIEGLFQYGGKLDLEQDAVNKKLFADKMDMDSNFKGDQRPGNHQINHVVDSLGNKFESPEYLGLGTFPDCLLFGRLFKDDNSTSLYDSKKPAKEDGVHLFLNSPVSKIERLQNGKIKLEVKPDVAKHKDYAFDREYDAVIITVPTHQFGMEIDVAGFDNDMWPYDLQSYLSQAYWIPCAKVYVELKAPYWESKDCTIPQMIASETFTRDTYGVKVNRGEIDKQTGVLLISYTWTRDATKLVSYSDQELINMCVKELDRMLANCSNIRPEDRIANYAQTTGVDSNGNPNYKGSVHHWERQKNYKGAARFYDQYGWNSTRVPMTYNQEKSANSGLYFAGEGYHADAGWVEPAFRSAIDAVLHLFNNNQIDIVTKDFEFKKDYARYELNFDPDSPSTELKQR</sequence>
<dbReference type="Proteomes" id="UP001056291">
    <property type="component" value="Chromosome"/>
</dbReference>
<evidence type="ECO:0000313" key="10">
    <source>
        <dbReference type="Proteomes" id="UP001056291"/>
    </source>
</evidence>
<evidence type="ECO:0000256" key="5">
    <source>
        <dbReference type="ARBA" id="ARBA00023070"/>
    </source>
</evidence>
<name>A0ABY4W5S2_9PROT</name>
<evidence type="ECO:0000256" key="2">
    <source>
        <dbReference type="ARBA" id="ARBA00005833"/>
    </source>
</evidence>
<feature type="region of interest" description="Disordered" evidence="7">
    <location>
        <begin position="1"/>
        <end position="36"/>
    </location>
</feature>
<evidence type="ECO:0000313" key="9">
    <source>
        <dbReference type="EMBL" id="USG61232.1"/>
    </source>
</evidence>
<comment type="similarity">
    <text evidence="2">Belongs to the tryptophan 2-monooxygenase family.</text>
</comment>
<evidence type="ECO:0000256" key="3">
    <source>
        <dbReference type="ARBA" id="ARBA00012535"/>
    </source>
</evidence>
<dbReference type="EMBL" id="CP098747">
    <property type="protein sequence ID" value="USG61232.1"/>
    <property type="molecule type" value="Genomic_DNA"/>
</dbReference>
<dbReference type="EC" id="1.13.12.3" evidence="3"/>
<dbReference type="InterPro" id="IPR036188">
    <property type="entry name" value="FAD/NAD-bd_sf"/>
</dbReference>
<evidence type="ECO:0000256" key="7">
    <source>
        <dbReference type="SAM" id="MobiDB-lite"/>
    </source>
</evidence>
<organism evidence="9 10">
    <name type="scientific">Sneathiella marina</name>
    <dbReference type="NCBI Taxonomy" id="2950108"/>
    <lineage>
        <taxon>Bacteria</taxon>
        <taxon>Pseudomonadati</taxon>
        <taxon>Pseudomonadota</taxon>
        <taxon>Alphaproteobacteria</taxon>
        <taxon>Sneathiellales</taxon>
        <taxon>Sneathiellaceae</taxon>
        <taxon>Sneathiella</taxon>
    </lineage>
</organism>
<evidence type="ECO:0000256" key="6">
    <source>
        <dbReference type="ARBA" id="ARBA00047321"/>
    </source>
</evidence>
<gene>
    <name evidence="9" type="ORF">NBZ79_18910</name>
</gene>
<proteinExistence type="inferred from homology"/>
<dbReference type="Gene3D" id="3.90.660.10">
    <property type="match status" value="1"/>
</dbReference>
<evidence type="ECO:0000256" key="1">
    <source>
        <dbReference type="ARBA" id="ARBA00004814"/>
    </source>
</evidence>
<keyword evidence="10" id="KW-1185">Reference proteome</keyword>
<evidence type="ECO:0000256" key="4">
    <source>
        <dbReference type="ARBA" id="ARBA00017871"/>
    </source>
</evidence>
<dbReference type="PANTHER" id="PTHR10742:SF342">
    <property type="entry name" value="AMINE OXIDASE"/>
    <property type="match status" value="1"/>
</dbReference>
<comment type="catalytic activity">
    <reaction evidence="6">
        <text>L-tryptophan + O2 = indole-3-acetamide + CO2 + H2O</text>
        <dbReference type="Rhea" id="RHEA:16165"/>
        <dbReference type="ChEBI" id="CHEBI:15377"/>
        <dbReference type="ChEBI" id="CHEBI:15379"/>
        <dbReference type="ChEBI" id="CHEBI:16031"/>
        <dbReference type="ChEBI" id="CHEBI:16526"/>
        <dbReference type="ChEBI" id="CHEBI:57912"/>
        <dbReference type="EC" id="1.13.12.3"/>
    </reaction>
</comment>
<feature type="domain" description="Amine oxidase" evidence="8">
    <location>
        <begin position="75"/>
        <end position="200"/>
    </location>
</feature>
<dbReference type="SUPFAM" id="SSF54373">
    <property type="entry name" value="FAD-linked reductases, C-terminal domain"/>
    <property type="match status" value="1"/>
</dbReference>
<protein>
    <recommendedName>
        <fullName evidence="4">Tryptophan 2-monooxygenase</fullName>
        <ecNumber evidence="3">1.13.12.3</ecNumber>
    </recommendedName>
</protein>
<dbReference type="InterPro" id="IPR050281">
    <property type="entry name" value="Flavin_monoamine_oxidase"/>
</dbReference>
<dbReference type="RefSeq" id="WP_251934219.1">
    <property type="nucleotide sequence ID" value="NZ_CP098747.1"/>
</dbReference>
<keyword evidence="5" id="KW-0073">Auxin biosynthesis</keyword>
<dbReference type="InterPro" id="IPR002937">
    <property type="entry name" value="Amino_oxidase"/>
</dbReference>
<comment type="pathway">
    <text evidence="1">Plant hormone metabolism; auxin biosynthesis.</text>
</comment>
<reference evidence="9" key="1">
    <citation type="submission" date="2022-06" db="EMBL/GenBank/DDBJ databases">
        <title>Sneathiella actinostolidae sp. nov., isolated from a sea anemonein the Western Pacific Ocean.</title>
        <authorList>
            <person name="Wei M.J."/>
        </authorList>
    </citation>
    <scope>NUCLEOTIDE SEQUENCE</scope>
    <source>
        <strain evidence="9">PHK-P5</strain>
    </source>
</reference>
<dbReference type="PANTHER" id="PTHR10742">
    <property type="entry name" value="FLAVIN MONOAMINE OXIDASE"/>
    <property type="match status" value="1"/>
</dbReference>
<feature type="compositionally biased region" description="Polar residues" evidence="7">
    <location>
        <begin position="1"/>
        <end position="26"/>
    </location>
</feature>
<accession>A0ABY4W5S2</accession>
<dbReference type="SUPFAM" id="SSF51905">
    <property type="entry name" value="FAD/NAD(P)-binding domain"/>
    <property type="match status" value="1"/>
</dbReference>
<evidence type="ECO:0000259" key="8">
    <source>
        <dbReference type="Pfam" id="PF01593"/>
    </source>
</evidence>
<dbReference type="Pfam" id="PF01593">
    <property type="entry name" value="Amino_oxidase"/>
    <property type="match status" value="2"/>
</dbReference>
<feature type="domain" description="Amine oxidase" evidence="8">
    <location>
        <begin position="459"/>
        <end position="725"/>
    </location>
</feature>
<dbReference type="Gene3D" id="1.10.405.40">
    <property type="match status" value="1"/>
</dbReference>
<feature type="compositionally biased region" description="Basic and acidic residues" evidence="7">
    <location>
        <begin position="196"/>
        <end position="213"/>
    </location>
</feature>
<dbReference type="Gene3D" id="3.50.50.60">
    <property type="entry name" value="FAD/NAD(P)-binding domain"/>
    <property type="match status" value="2"/>
</dbReference>